<proteinExistence type="predicted"/>
<dbReference type="OrthoDB" id="737412at2759"/>
<sequence length="90" mass="10417">MRRKYNLQSLYSFFAHVVQLRKLKIDAWLQISIKVVKEDSKREERLSEEAAAMEGARRGAAMSIEREAIGSSAYPFHSCCFTKTMELGWE</sequence>
<reference evidence="1 2" key="1">
    <citation type="journal article" date="2020" name="Nat. Food">
        <title>A phased Vanilla planifolia genome enables genetic improvement of flavour and production.</title>
        <authorList>
            <person name="Hasing T."/>
            <person name="Tang H."/>
            <person name="Brym M."/>
            <person name="Khazi F."/>
            <person name="Huang T."/>
            <person name="Chambers A.H."/>
        </authorList>
    </citation>
    <scope>NUCLEOTIDE SEQUENCE [LARGE SCALE GENOMIC DNA]</scope>
    <source>
        <tissue evidence="1">Leaf</tissue>
    </source>
</reference>
<evidence type="ECO:0000313" key="1">
    <source>
        <dbReference type="EMBL" id="KAG0484507.1"/>
    </source>
</evidence>
<keyword evidence="2" id="KW-1185">Reference proteome</keyword>
<dbReference type="AlphaFoldDB" id="A0A835V3X1"/>
<dbReference type="EMBL" id="JADCNL010000004">
    <property type="protein sequence ID" value="KAG0484507.1"/>
    <property type="molecule type" value="Genomic_DNA"/>
</dbReference>
<organism evidence="1 2">
    <name type="scientific">Vanilla planifolia</name>
    <name type="common">Vanilla</name>
    <dbReference type="NCBI Taxonomy" id="51239"/>
    <lineage>
        <taxon>Eukaryota</taxon>
        <taxon>Viridiplantae</taxon>
        <taxon>Streptophyta</taxon>
        <taxon>Embryophyta</taxon>
        <taxon>Tracheophyta</taxon>
        <taxon>Spermatophyta</taxon>
        <taxon>Magnoliopsida</taxon>
        <taxon>Liliopsida</taxon>
        <taxon>Asparagales</taxon>
        <taxon>Orchidaceae</taxon>
        <taxon>Vanilloideae</taxon>
        <taxon>Vanilleae</taxon>
        <taxon>Vanilla</taxon>
    </lineage>
</organism>
<gene>
    <name evidence="1" type="ORF">HPP92_008586</name>
</gene>
<protein>
    <submittedName>
        <fullName evidence="1">Uncharacterized protein</fullName>
    </submittedName>
</protein>
<comment type="caution">
    <text evidence="1">The sequence shown here is derived from an EMBL/GenBank/DDBJ whole genome shotgun (WGS) entry which is preliminary data.</text>
</comment>
<dbReference type="Proteomes" id="UP000636800">
    <property type="component" value="Unassembled WGS sequence"/>
</dbReference>
<name>A0A835V3X1_VANPL</name>
<evidence type="ECO:0000313" key="2">
    <source>
        <dbReference type="Proteomes" id="UP000636800"/>
    </source>
</evidence>
<accession>A0A835V3X1</accession>